<organism evidence="1 2">
    <name type="scientific">Paenibacillus hexagrammi</name>
    <dbReference type="NCBI Taxonomy" id="2908839"/>
    <lineage>
        <taxon>Bacteria</taxon>
        <taxon>Bacillati</taxon>
        <taxon>Bacillota</taxon>
        <taxon>Bacilli</taxon>
        <taxon>Bacillales</taxon>
        <taxon>Paenibacillaceae</taxon>
        <taxon>Paenibacillus</taxon>
    </lineage>
</organism>
<dbReference type="Proteomes" id="UP001649230">
    <property type="component" value="Chromosome"/>
</dbReference>
<keyword evidence="2" id="KW-1185">Reference proteome</keyword>
<protein>
    <submittedName>
        <fullName evidence="1">Uncharacterized protein</fullName>
    </submittedName>
</protein>
<evidence type="ECO:0000313" key="1">
    <source>
        <dbReference type="EMBL" id="UJF35604.1"/>
    </source>
</evidence>
<dbReference type="EMBL" id="CP090978">
    <property type="protein sequence ID" value="UJF35604.1"/>
    <property type="molecule type" value="Genomic_DNA"/>
</dbReference>
<sequence>MPLDRFPLEQGFATDEGKRVHPLFYPVHNVLVFDEKVSAEMIGKPKLIMVGGSSLSSETLLAVIRKAEEGAIVVIAEWLLPTECPGKLRSNGKMGLGRWMVIHDFLDNTVKEVIEPFLGKERCWTQRFGTSEVRIHPKDNEGFTLDFEIVTV</sequence>
<reference evidence="1 2" key="1">
    <citation type="journal article" date="2024" name="Int. J. Syst. Evol. Microbiol.">
        <title>Paenibacillus hexagrammi sp. nov., a novel bacterium isolated from the gut content of Hexagrammos agrammus.</title>
        <authorList>
            <person name="Jung H.K."/>
            <person name="Kim D.G."/>
            <person name="Zin H."/>
            <person name="Park J."/>
            <person name="Jung H."/>
            <person name="Kim Y.O."/>
            <person name="Kong H.J."/>
            <person name="Kim J.W."/>
            <person name="Kim Y.S."/>
        </authorList>
    </citation>
    <scope>NUCLEOTIDE SEQUENCE [LARGE SCALE GENOMIC DNA]</scope>
    <source>
        <strain evidence="1 2">YPD9-1</strain>
    </source>
</reference>
<name>A0ABY3SQS8_9BACL</name>
<proteinExistence type="predicted"/>
<accession>A0ABY3SQS8</accession>
<gene>
    <name evidence="1" type="ORF">L0M14_11210</name>
</gene>
<evidence type="ECO:0000313" key="2">
    <source>
        <dbReference type="Proteomes" id="UP001649230"/>
    </source>
</evidence>
<dbReference type="RefSeq" id="WP_235122165.1">
    <property type="nucleotide sequence ID" value="NZ_CP090978.1"/>
</dbReference>